<dbReference type="AlphaFoldDB" id="A0A9D1YBN8"/>
<dbReference type="EMBL" id="DXDU01000035">
    <property type="protein sequence ID" value="HIY25997.1"/>
    <property type="molecule type" value="Genomic_DNA"/>
</dbReference>
<dbReference type="Proteomes" id="UP000823915">
    <property type="component" value="Unassembled WGS sequence"/>
</dbReference>
<name>A0A9D1YBN8_9FIRM</name>
<gene>
    <name evidence="3" type="ORF">H9838_02345</name>
</gene>
<keyword evidence="2" id="KW-0812">Transmembrane</keyword>
<dbReference type="SUPFAM" id="SSF50969">
    <property type="entry name" value="YVTN repeat-like/Quinoprotein amine dehydrogenase"/>
    <property type="match status" value="1"/>
</dbReference>
<keyword evidence="2" id="KW-0472">Membrane</keyword>
<reference evidence="3" key="1">
    <citation type="journal article" date="2021" name="PeerJ">
        <title>Extensive microbial diversity within the chicken gut microbiome revealed by metagenomics and culture.</title>
        <authorList>
            <person name="Gilroy R."/>
            <person name="Ravi A."/>
            <person name="Getino M."/>
            <person name="Pursley I."/>
            <person name="Horton D.L."/>
            <person name="Alikhan N.F."/>
            <person name="Baker D."/>
            <person name="Gharbi K."/>
            <person name="Hall N."/>
            <person name="Watson M."/>
            <person name="Adriaenssens E.M."/>
            <person name="Foster-Nyarko E."/>
            <person name="Jarju S."/>
            <person name="Secka A."/>
            <person name="Antonio M."/>
            <person name="Oren A."/>
            <person name="Chaudhuri R.R."/>
            <person name="La Ragione R."/>
            <person name="Hildebrand F."/>
            <person name="Pallen M.J."/>
        </authorList>
    </citation>
    <scope>NUCLEOTIDE SEQUENCE</scope>
    <source>
        <strain evidence="3">1282</strain>
    </source>
</reference>
<evidence type="ECO:0000256" key="1">
    <source>
        <dbReference type="SAM" id="MobiDB-lite"/>
    </source>
</evidence>
<evidence type="ECO:0000256" key="2">
    <source>
        <dbReference type="SAM" id="Phobius"/>
    </source>
</evidence>
<dbReference type="InterPro" id="IPR043765">
    <property type="entry name" value="DUF5711"/>
</dbReference>
<evidence type="ECO:0000313" key="4">
    <source>
        <dbReference type="Proteomes" id="UP000823915"/>
    </source>
</evidence>
<protein>
    <submittedName>
        <fullName evidence="3">Uncharacterized protein</fullName>
    </submittedName>
</protein>
<reference evidence="3" key="2">
    <citation type="submission" date="2021-04" db="EMBL/GenBank/DDBJ databases">
        <authorList>
            <person name="Gilroy R."/>
        </authorList>
    </citation>
    <scope>NUCLEOTIDE SEQUENCE</scope>
    <source>
        <strain evidence="3">1282</strain>
    </source>
</reference>
<dbReference type="Pfam" id="PF18975">
    <property type="entry name" value="DUF5711"/>
    <property type="match status" value="1"/>
</dbReference>
<comment type="caution">
    <text evidence="3">The sequence shown here is derived from an EMBL/GenBank/DDBJ whole genome shotgun (WGS) entry which is preliminary data.</text>
</comment>
<organism evidence="3 4">
    <name type="scientific">Candidatus Acutalibacter pullistercoris</name>
    <dbReference type="NCBI Taxonomy" id="2838418"/>
    <lineage>
        <taxon>Bacteria</taxon>
        <taxon>Bacillati</taxon>
        <taxon>Bacillota</taxon>
        <taxon>Clostridia</taxon>
        <taxon>Eubacteriales</taxon>
        <taxon>Acutalibacteraceae</taxon>
        <taxon>Acutalibacter</taxon>
    </lineage>
</organism>
<evidence type="ECO:0000313" key="3">
    <source>
        <dbReference type="EMBL" id="HIY25997.1"/>
    </source>
</evidence>
<dbReference type="InterPro" id="IPR011044">
    <property type="entry name" value="Quino_amine_DH_bsu"/>
</dbReference>
<feature type="compositionally biased region" description="Basic and acidic residues" evidence="1">
    <location>
        <begin position="44"/>
        <end position="57"/>
    </location>
</feature>
<sequence>MAKRGKHQAPEERKIIRLQDYRRGGVRPAAETPEQEEPQPSQEPPREEGEERPRATLEVEETEGEKKRRQQRKVPQAVYRVALILLALILVLALWLNRANLNPENLLNWAKLQLTGEEVGDGFPVNFTGSQVQSGNFTVYNGGPLALSDTTLNLFSASGAQELALRHSLHNPVLCQSGSRFLLYNNGSTGYMTLSGPGVSVQGAEERAILAGAIAQNGKFALGVQGADGASELHVYQSDPNLDGEGELQYQYLFAKDYITAVAFNYDGTFGAVATVHSQGGEMVSRLTVFDFNQPEPVATYETGNNLLLGVYWGENGTIYAVGDSALVRGDSGAYEFSEYSYQGRQLTAYRLSDSRAFLSLSAYEHAGPSTLLTFHGLGDPVAAELEDRIEAISVYGGAAGLLVDGQVVLVDYSSGTEMGRAQAGLDARGLALSSESEGYVLGASEIRKFQGS</sequence>
<feature type="transmembrane region" description="Helical" evidence="2">
    <location>
        <begin position="77"/>
        <end position="96"/>
    </location>
</feature>
<proteinExistence type="predicted"/>
<keyword evidence="2" id="KW-1133">Transmembrane helix</keyword>
<feature type="compositionally biased region" description="Basic and acidic residues" evidence="1">
    <location>
        <begin position="8"/>
        <end position="23"/>
    </location>
</feature>
<accession>A0A9D1YBN8</accession>
<feature type="region of interest" description="Disordered" evidence="1">
    <location>
        <begin position="1"/>
        <end position="72"/>
    </location>
</feature>